<proteinExistence type="predicted"/>
<dbReference type="AlphaFoldDB" id="A0A1H5RJ76"/>
<dbReference type="Pfam" id="PF04326">
    <property type="entry name" value="SLFN_AlbA_2"/>
    <property type="match status" value="1"/>
</dbReference>
<evidence type="ECO:0000313" key="2">
    <source>
        <dbReference type="EMBL" id="SEF38423.1"/>
    </source>
</evidence>
<protein>
    <submittedName>
        <fullName evidence="2">Putative DNA-binding domain-containing protein</fullName>
    </submittedName>
</protein>
<dbReference type="STRING" id="218821.SAMN05421837_12154"/>
<dbReference type="Proteomes" id="UP000198878">
    <property type="component" value="Unassembled WGS sequence"/>
</dbReference>
<organism evidence="2 3">
    <name type="scientific">Amycolatopsis pretoriensis</name>
    <dbReference type="NCBI Taxonomy" id="218821"/>
    <lineage>
        <taxon>Bacteria</taxon>
        <taxon>Bacillati</taxon>
        <taxon>Actinomycetota</taxon>
        <taxon>Actinomycetes</taxon>
        <taxon>Pseudonocardiales</taxon>
        <taxon>Pseudonocardiaceae</taxon>
        <taxon>Amycolatopsis</taxon>
    </lineage>
</organism>
<feature type="domain" description="Schlafen AlbA-2" evidence="1">
    <location>
        <begin position="3"/>
        <end position="122"/>
    </location>
</feature>
<gene>
    <name evidence="2" type="ORF">SAMN05421837_12154</name>
</gene>
<sequence length="377" mass="41335">MREHHWIDVKLEVGGSEGAKKEFARDVASFANDGGLLVIGVAEDKANRAFSMASVPLVGLPEQVDQILRSRCDPPLFVQCHPIEDPANPGSGVLLVEVPPSPLAPHMVDGRYHGRGDTTKHALSDAEVVRLFERRSARQVVTRALIDVEIARDPVPPDRGIEARLYAAVRATAAPPELLTEHLMGHEIDRLVRARAEGPGWKYWRLLSEDEPRAAGRGWHTYGLNSRELWLDHDKVRTAADLEVSDNGSLALFVSRLSFEKRVGDGKQKFLHDGDAVAVVRGLAELVGSLGTTYGYQGQWQLAVGMTPLAKVVSADVGVAWVDSPEDVLRYSAEDFVSGTTATTAECREQPGAVTRRLMYRLVRALGTADRRVELFA</sequence>
<dbReference type="Gene3D" id="3.30.950.30">
    <property type="entry name" value="Schlafen, AAA domain"/>
    <property type="match status" value="1"/>
</dbReference>
<accession>A0A1H5RJ76</accession>
<reference evidence="3" key="1">
    <citation type="submission" date="2016-10" db="EMBL/GenBank/DDBJ databases">
        <authorList>
            <person name="Varghese N."/>
            <person name="Submissions S."/>
        </authorList>
    </citation>
    <scope>NUCLEOTIDE SEQUENCE [LARGE SCALE GENOMIC DNA]</scope>
    <source>
        <strain evidence="3">DSM 44654</strain>
    </source>
</reference>
<dbReference type="EMBL" id="FNUJ01000021">
    <property type="protein sequence ID" value="SEF38423.1"/>
    <property type="molecule type" value="Genomic_DNA"/>
</dbReference>
<dbReference type="InterPro" id="IPR038461">
    <property type="entry name" value="Schlafen_AlbA_2_dom_sf"/>
</dbReference>
<name>A0A1H5RJ76_9PSEU</name>
<keyword evidence="3" id="KW-1185">Reference proteome</keyword>
<dbReference type="GO" id="GO:0003677">
    <property type="term" value="F:DNA binding"/>
    <property type="evidence" value="ECO:0007669"/>
    <property type="project" value="UniProtKB-KW"/>
</dbReference>
<keyword evidence="2" id="KW-0238">DNA-binding</keyword>
<dbReference type="InterPro" id="IPR007421">
    <property type="entry name" value="Schlafen_AlbA_2_dom"/>
</dbReference>
<evidence type="ECO:0000259" key="1">
    <source>
        <dbReference type="Pfam" id="PF04326"/>
    </source>
</evidence>
<evidence type="ECO:0000313" key="3">
    <source>
        <dbReference type="Proteomes" id="UP000198878"/>
    </source>
</evidence>